<organism evidence="1 2">
    <name type="scientific">Aneurinibacillus soli</name>
    <dbReference type="NCBI Taxonomy" id="1500254"/>
    <lineage>
        <taxon>Bacteria</taxon>
        <taxon>Bacillati</taxon>
        <taxon>Bacillota</taxon>
        <taxon>Bacilli</taxon>
        <taxon>Bacillales</taxon>
        <taxon>Paenibacillaceae</taxon>
        <taxon>Aneurinibacillus group</taxon>
        <taxon>Aneurinibacillus</taxon>
    </lineage>
</organism>
<evidence type="ECO:0000313" key="2">
    <source>
        <dbReference type="Proteomes" id="UP000217696"/>
    </source>
</evidence>
<accession>A0A0U4WDN6</accession>
<dbReference type="OrthoDB" id="2679166at2"/>
<gene>
    <name evidence="1" type="ORF">CB4_01092</name>
</gene>
<sequence>MSGRAFSFTAKDAFITVLLVLAGIIIILKAGMASKLVMPPENLTVTMVIEAQLPNFHKSIRAGDKIYQKGALSPFGTVVSVEAKPAKIYTADAKGHYYLREFPEQEDVYVTVRSPGFLSLSGAPIIDDTFFYANQYMPAHTERATFASRILDVEKQGGSR</sequence>
<proteinExistence type="predicted"/>
<dbReference type="Proteomes" id="UP000217696">
    <property type="component" value="Chromosome"/>
</dbReference>
<dbReference type="AlphaFoldDB" id="A0A0U4WDN6"/>
<name>A0A0U4WDN6_9BACL</name>
<dbReference type="KEGG" id="asoc:CB4_01092"/>
<dbReference type="EMBL" id="AP017312">
    <property type="protein sequence ID" value="BAU26923.1"/>
    <property type="molecule type" value="Genomic_DNA"/>
</dbReference>
<keyword evidence="2" id="KW-1185">Reference proteome</keyword>
<evidence type="ECO:0000313" key="1">
    <source>
        <dbReference type="EMBL" id="BAU26923.1"/>
    </source>
</evidence>
<dbReference type="RefSeq" id="WP_096463918.1">
    <property type="nucleotide sequence ID" value="NZ_AP017312.1"/>
</dbReference>
<protein>
    <submittedName>
        <fullName evidence="1">Uncharacterized protein</fullName>
    </submittedName>
</protein>
<reference evidence="1 2" key="1">
    <citation type="submission" date="2015-12" db="EMBL/GenBank/DDBJ databases">
        <title>Genome sequence of Aneurinibacillus soli.</title>
        <authorList>
            <person name="Lee J.S."/>
            <person name="Lee K.C."/>
            <person name="Kim K.K."/>
            <person name="Lee B.W."/>
        </authorList>
    </citation>
    <scope>NUCLEOTIDE SEQUENCE [LARGE SCALE GENOMIC DNA]</scope>
    <source>
        <strain evidence="1 2">CB4</strain>
    </source>
</reference>